<dbReference type="Gene3D" id="3.40.190.100">
    <property type="entry name" value="Glycine betaine-binding periplasmic protein, domain 2"/>
    <property type="match status" value="1"/>
</dbReference>
<dbReference type="AlphaFoldDB" id="A0A1I7AJ65"/>
<feature type="signal peptide" evidence="1">
    <location>
        <begin position="1"/>
        <end position="24"/>
    </location>
</feature>
<gene>
    <name evidence="3" type="ORF">SAMN05444141_103114</name>
</gene>
<accession>A0A1I7AJ65</accession>
<keyword evidence="4" id="KW-1185">Reference proteome</keyword>
<keyword evidence="1" id="KW-0732">Signal</keyword>
<proteinExistence type="predicted"/>
<dbReference type="GO" id="GO:0043190">
    <property type="term" value="C:ATP-binding cassette (ABC) transporter complex"/>
    <property type="evidence" value="ECO:0007669"/>
    <property type="project" value="InterPro"/>
</dbReference>
<reference evidence="4" key="1">
    <citation type="submission" date="2016-10" db="EMBL/GenBank/DDBJ databases">
        <authorList>
            <person name="Varghese N."/>
            <person name="Submissions S."/>
        </authorList>
    </citation>
    <scope>NUCLEOTIDE SEQUENCE [LARGE SCALE GENOMIC DNA]</scope>
    <source>
        <strain evidence="4">DSM 17465</strain>
    </source>
</reference>
<sequence length="341" mass="37369">MLNFKSALAACVVALPFAVSSAEAADPVCELDRPIVFAGLDWDSNAFHNSVAQFIAEKGYGCQTDVIPGSTIPLLNGMARGDIDVTMEIWPDNVTEALAEGQAKKQFVDLGVNFPDATQAWFVPKYLVEGDDAPAKGLKSVADLPKFKDVFSDPEEPEKGRFYNCIAGWGCEVINSKKLNAYKLNDTFVNFRPGTGAALAAAIESNIRRKKPILFYYWGPTWVMGKVADDLIQLEEPAYNKEVWDELSAETDPSKVTKAVAYPLSATHVFVNTEFHTKAPKLVEFLTAYETTSNDVSKALAYMQDTGGTTDDAAVEFLKNNEEIWTGWVPADVAERVKSAL</sequence>
<evidence type="ECO:0000259" key="2">
    <source>
        <dbReference type="Pfam" id="PF04069"/>
    </source>
</evidence>
<dbReference type="GO" id="GO:0022857">
    <property type="term" value="F:transmembrane transporter activity"/>
    <property type="evidence" value="ECO:0007669"/>
    <property type="project" value="InterPro"/>
</dbReference>
<dbReference type="InterPro" id="IPR007210">
    <property type="entry name" value="ABC_Gly_betaine_transp_sub-bd"/>
</dbReference>
<evidence type="ECO:0000313" key="4">
    <source>
        <dbReference type="Proteomes" id="UP000183371"/>
    </source>
</evidence>
<feature type="domain" description="ABC-type glycine betaine transport system substrate-binding" evidence="2">
    <location>
        <begin position="34"/>
        <end position="320"/>
    </location>
</feature>
<organism evidence="3 4">
    <name type="scientific">Pseudovibrio denitrificans</name>
    <dbReference type="NCBI Taxonomy" id="258256"/>
    <lineage>
        <taxon>Bacteria</taxon>
        <taxon>Pseudomonadati</taxon>
        <taxon>Pseudomonadota</taxon>
        <taxon>Alphaproteobacteria</taxon>
        <taxon>Hyphomicrobiales</taxon>
        <taxon>Stappiaceae</taxon>
        <taxon>Pseudovibrio</taxon>
    </lineage>
</organism>
<name>A0A1I7AJ65_9HYPH</name>
<dbReference type="Pfam" id="PF04069">
    <property type="entry name" value="OpuAC"/>
    <property type="match status" value="1"/>
</dbReference>
<dbReference type="RefSeq" id="WP_008550338.1">
    <property type="nucleotide sequence ID" value="NZ_FPBD01000003.1"/>
</dbReference>
<evidence type="ECO:0000313" key="3">
    <source>
        <dbReference type="EMBL" id="SFT74885.1"/>
    </source>
</evidence>
<dbReference type="SUPFAM" id="SSF53850">
    <property type="entry name" value="Periplasmic binding protein-like II"/>
    <property type="match status" value="1"/>
</dbReference>
<dbReference type="Gene3D" id="3.10.105.10">
    <property type="entry name" value="Dipeptide-binding Protein, Domain 3"/>
    <property type="match status" value="1"/>
</dbReference>
<feature type="chain" id="PRO_5010260667" evidence="1">
    <location>
        <begin position="25"/>
        <end position="341"/>
    </location>
</feature>
<dbReference type="EMBL" id="FPBD01000003">
    <property type="protein sequence ID" value="SFT74885.1"/>
    <property type="molecule type" value="Genomic_DNA"/>
</dbReference>
<dbReference type="CDD" id="cd13641">
    <property type="entry name" value="PBP2_HisX_like"/>
    <property type="match status" value="1"/>
</dbReference>
<protein>
    <submittedName>
        <fullName evidence="3">Glycine betaine/proline transport system substrate-binding protein</fullName>
    </submittedName>
</protein>
<evidence type="ECO:0000256" key="1">
    <source>
        <dbReference type="SAM" id="SignalP"/>
    </source>
</evidence>
<dbReference type="Proteomes" id="UP000183371">
    <property type="component" value="Unassembled WGS sequence"/>
</dbReference>